<feature type="region of interest" description="Disordered" evidence="1">
    <location>
        <begin position="139"/>
        <end position="283"/>
    </location>
</feature>
<evidence type="ECO:0000313" key="3">
    <source>
        <dbReference type="Proteomes" id="UP000799118"/>
    </source>
</evidence>
<feature type="compositionally biased region" description="Low complexity" evidence="1">
    <location>
        <begin position="20"/>
        <end position="36"/>
    </location>
</feature>
<feature type="compositionally biased region" description="Basic and acidic residues" evidence="1">
    <location>
        <begin position="37"/>
        <end position="47"/>
    </location>
</feature>
<organism evidence="2 3">
    <name type="scientific">Gymnopus androsaceus JB14</name>
    <dbReference type="NCBI Taxonomy" id="1447944"/>
    <lineage>
        <taxon>Eukaryota</taxon>
        <taxon>Fungi</taxon>
        <taxon>Dikarya</taxon>
        <taxon>Basidiomycota</taxon>
        <taxon>Agaricomycotina</taxon>
        <taxon>Agaricomycetes</taxon>
        <taxon>Agaricomycetidae</taxon>
        <taxon>Agaricales</taxon>
        <taxon>Marasmiineae</taxon>
        <taxon>Omphalotaceae</taxon>
        <taxon>Gymnopus</taxon>
    </lineage>
</organism>
<accession>A0A6A4HEV9</accession>
<reference evidence="2" key="1">
    <citation type="journal article" date="2019" name="Environ. Microbiol.">
        <title>Fungal ecological strategies reflected in gene transcription - a case study of two litter decomposers.</title>
        <authorList>
            <person name="Barbi F."/>
            <person name="Kohler A."/>
            <person name="Barry K."/>
            <person name="Baskaran P."/>
            <person name="Daum C."/>
            <person name="Fauchery L."/>
            <person name="Ihrmark K."/>
            <person name="Kuo A."/>
            <person name="LaButti K."/>
            <person name="Lipzen A."/>
            <person name="Morin E."/>
            <person name="Grigoriev I.V."/>
            <person name="Henrissat B."/>
            <person name="Lindahl B."/>
            <person name="Martin F."/>
        </authorList>
    </citation>
    <scope>NUCLEOTIDE SEQUENCE</scope>
    <source>
        <strain evidence="2">JB14</strain>
    </source>
</reference>
<gene>
    <name evidence="2" type="ORF">BT96DRAFT_996952</name>
</gene>
<feature type="region of interest" description="Disordered" evidence="1">
    <location>
        <begin position="1"/>
        <end position="47"/>
    </location>
</feature>
<sequence>MSASSNAFHLRPVSEKRHSTSASDSPTASSSGSSPTGEKDNMITFREGDSSVVLRDLDLDTTLRGKFPNLPAPPSGHDLMKMFPPPAPSVSSLPPNRREATSGYFHLQERAYFAQAGKEIIRVRVDVDLRDVAMNVDERHHDTDKRRSRDMSMEVHGGRRRDEEARPSVSIHPQVSPHLATMRSPREHREDGEHVPSRDLHSKHSVPSLRRMSIDSPHSPPKSRYAYPQEGKHEPRELRLAPEYSPSSTYSHPEDSDESWRQPIPYGERRRAGKHTRRVIVKN</sequence>
<feature type="compositionally biased region" description="Basic residues" evidence="1">
    <location>
        <begin position="271"/>
        <end position="283"/>
    </location>
</feature>
<evidence type="ECO:0000256" key="1">
    <source>
        <dbReference type="SAM" id="MobiDB-lite"/>
    </source>
</evidence>
<proteinExistence type="predicted"/>
<feature type="compositionally biased region" description="Basic and acidic residues" evidence="1">
    <location>
        <begin position="139"/>
        <end position="166"/>
    </location>
</feature>
<evidence type="ECO:0000313" key="2">
    <source>
        <dbReference type="EMBL" id="KAE9396238.1"/>
    </source>
</evidence>
<dbReference type="Proteomes" id="UP000799118">
    <property type="component" value="Unassembled WGS sequence"/>
</dbReference>
<dbReference type="EMBL" id="ML769517">
    <property type="protein sequence ID" value="KAE9396238.1"/>
    <property type="molecule type" value="Genomic_DNA"/>
</dbReference>
<feature type="compositionally biased region" description="Basic and acidic residues" evidence="1">
    <location>
        <begin position="184"/>
        <end position="202"/>
    </location>
</feature>
<feature type="compositionally biased region" description="Basic and acidic residues" evidence="1">
    <location>
        <begin position="230"/>
        <end position="240"/>
    </location>
</feature>
<keyword evidence="3" id="KW-1185">Reference proteome</keyword>
<protein>
    <submittedName>
        <fullName evidence="2">Uncharacterized protein</fullName>
    </submittedName>
</protein>
<dbReference type="AlphaFoldDB" id="A0A6A4HEV9"/>
<name>A0A6A4HEV9_9AGAR</name>
<dbReference type="OrthoDB" id="3253810at2759"/>